<dbReference type="InterPro" id="IPR006603">
    <property type="entry name" value="PQ-loop_rpt"/>
</dbReference>
<evidence type="ECO:0000313" key="5">
    <source>
        <dbReference type="EMBL" id="MBS7233401.1"/>
    </source>
</evidence>
<proteinExistence type="predicted"/>
<comment type="caution">
    <text evidence="5">The sequence shown here is derived from an EMBL/GenBank/DDBJ whole genome shotgun (WGS) entry which is preliminary data.</text>
</comment>
<organism evidence="5 6">
    <name type="scientific">Flavobacterium psychroterrae</name>
    <dbReference type="NCBI Taxonomy" id="2133767"/>
    <lineage>
        <taxon>Bacteria</taxon>
        <taxon>Pseudomonadati</taxon>
        <taxon>Bacteroidota</taxon>
        <taxon>Flavobacteriia</taxon>
        <taxon>Flavobacteriales</taxon>
        <taxon>Flavobacteriaceae</taxon>
        <taxon>Flavobacterium</taxon>
    </lineage>
</organism>
<dbReference type="Proteomes" id="UP000722625">
    <property type="component" value="Unassembled WGS sequence"/>
</dbReference>
<accession>A0ABS5PGY9</accession>
<comment type="subcellular location">
    <subcellularLocation>
        <location evidence="1">Membrane</location>
        <topology evidence="1">Multi-pass membrane protein</topology>
    </subcellularLocation>
</comment>
<keyword evidence="4" id="KW-0472">Membrane</keyword>
<evidence type="ECO:0000256" key="2">
    <source>
        <dbReference type="ARBA" id="ARBA00022692"/>
    </source>
</evidence>
<name>A0ABS5PGY9_9FLAO</name>
<reference evidence="5 6" key="1">
    <citation type="journal article" date="2018" name="Int. J. Syst. Evol. Microbiol.">
        <title>Flavobacterium chryseum sp. nov. and Flavobacterium psychroterrae sp. nov., novel environmental bacteria isolated from Antarctica.</title>
        <authorList>
            <person name="Kralova S."/>
            <person name="Svec P."/>
            <person name="Busse H.J."/>
            <person name="Stankova E."/>
            <person name="Vaczi P."/>
            <person name="Sedlacek I."/>
        </authorList>
    </citation>
    <scope>NUCLEOTIDE SEQUENCE [LARGE SCALE GENOMIC DNA]</scope>
    <source>
        <strain evidence="5 6">CCM 8827</strain>
    </source>
</reference>
<dbReference type="Pfam" id="PF04193">
    <property type="entry name" value="PQ-loop"/>
    <property type="match status" value="1"/>
</dbReference>
<protein>
    <submittedName>
        <fullName evidence="5">Uncharacterized protein</fullName>
    </submittedName>
</protein>
<sequence length="43" mass="5063">MNFWPQIISFHKLQSAQGTSFFLLLLLQYALYNLQAEPRYIAS</sequence>
<keyword evidence="3" id="KW-1133">Transmembrane helix</keyword>
<evidence type="ECO:0000313" key="6">
    <source>
        <dbReference type="Proteomes" id="UP000722625"/>
    </source>
</evidence>
<dbReference type="EMBL" id="JAGYVZ010000024">
    <property type="protein sequence ID" value="MBS7233401.1"/>
    <property type="molecule type" value="Genomic_DNA"/>
</dbReference>
<keyword evidence="2" id="KW-0812">Transmembrane</keyword>
<evidence type="ECO:0000256" key="4">
    <source>
        <dbReference type="ARBA" id="ARBA00023136"/>
    </source>
</evidence>
<gene>
    <name evidence="5" type="ORF">KHA90_20505</name>
</gene>
<dbReference type="RefSeq" id="WP_213305780.1">
    <property type="nucleotide sequence ID" value="NZ_JAGYVZ010000024.1"/>
</dbReference>
<evidence type="ECO:0000256" key="3">
    <source>
        <dbReference type="ARBA" id="ARBA00022989"/>
    </source>
</evidence>
<keyword evidence="6" id="KW-1185">Reference proteome</keyword>
<evidence type="ECO:0000256" key="1">
    <source>
        <dbReference type="ARBA" id="ARBA00004141"/>
    </source>
</evidence>